<evidence type="ECO:0000313" key="2">
    <source>
        <dbReference type="EMBL" id="MED4400235.1"/>
    </source>
</evidence>
<name>A0ABU6NSV9_9BACI</name>
<sequence>MSKRILAIFPHPDDESYSKAGALALHAQQGDNITLICATSGQMGRRMGKPFFANRETLPLIREKELKAACENIGISDLRLWRLQDKTLQFEDPEELANKIELIIHEINPHIVYTHYPKLGVHPDHDALSHAAVLAVKRLPVNKRPVIYGSALVKDREKLLGKPNIELNLNEQLLKIKLEALRAHRTQTEYMLKKIEQDPENKDQILSAHRIEKFWIYPVDAS</sequence>
<dbReference type="InterPro" id="IPR023841">
    <property type="entry name" value="BshB2"/>
</dbReference>
<dbReference type="Gene3D" id="3.40.50.10320">
    <property type="entry name" value="LmbE-like"/>
    <property type="match status" value="1"/>
</dbReference>
<dbReference type="NCBIfam" id="TIGR04000">
    <property type="entry name" value="thiol_BshB2"/>
    <property type="match status" value="1"/>
</dbReference>
<organism evidence="2 3">
    <name type="scientific">Metabacillus fastidiosus</name>
    <dbReference type="NCBI Taxonomy" id="1458"/>
    <lineage>
        <taxon>Bacteria</taxon>
        <taxon>Bacillati</taxon>
        <taxon>Bacillota</taxon>
        <taxon>Bacilli</taxon>
        <taxon>Bacillales</taxon>
        <taxon>Bacillaceae</taxon>
        <taxon>Metabacillus</taxon>
    </lineage>
</organism>
<comment type="caution">
    <text evidence="2">The sequence shown here is derived from an EMBL/GenBank/DDBJ whole genome shotgun (WGS) entry which is preliminary data.</text>
</comment>
<dbReference type="Proteomes" id="UP001342826">
    <property type="component" value="Unassembled WGS sequence"/>
</dbReference>
<evidence type="ECO:0000313" key="3">
    <source>
        <dbReference type="Proteomes" id="UP001342826"/>
    </source>
</evidence>
<dbReference type="InterPro" id="IPR003737">
    <property type="entry name" value="GlcNAc_PI_deacetylase-related"/>
</dbReference>
<protein>
    <submittedName>
        <fullName evidence="2">Bacillithiol biosynthesis deacetylase BshB2</fullName>
    </submittedName>
</protein>
<dbReference type="InterPro" id="IPR024078">
    <property type="entry name" value="LmbE-like_dom_sf"/>
</dbReference>
<dbReference type="PANTHER" id="PTHR12993">
    <property type="entry name" value="N-ACETYLGLUCOSAMINYL-PHOSPHATIDYLINOSITOL DE-N-ACETYLASE-RELATED"/>
    <property type="match status" value="1"/>
</dbReference>
<dbReference type="EMBL" id="JARTFS010000001">
    <property type="protein sequence ID" value="MED4400235.1"/>
    <property type="molecule type" value="Genomic_DNA"/>
</dbReference>
<dbReference type="SUPFAM" id="SSF102588">
    <property type="entry name" value="LmbE-like"/>
    <property type="match status" value="1"/>
</dbReference>
<reference evidence="2 3" key="1">
    <citation type="submission" date="2023-03" db="EMBL/GenBank/DDBJ databases">
        <title>Bacillus Genome Sequencing.</title>
        <authorList>
            <person name="Dunlap C."/>
        </authorList>
    </citation>
    <scope>NUCLEOTIDE SEQUENCE [LARGE SCALE GENOMIC DNA]</scope>
    <source>
        <strain evidence="2 3">NRS-1717</strain>
    </source>
</reference>
<accession>A0ABU6NSV9</accession>
<comment type="cofactor">
    <cofactor evidence="1">
        <name>Zn(2+)</name>
        <dbReference type="ChEBI" id="CHEBI:29105"/>
    </cofactor>
</comment>
<dbReference type="RefSeq" id="WP_328014810.1">
    <property type="nucleotide sequence ID" value="NZ_JARTFS010000001.1"/>
</dbReference>
<keyword evidence="3" id="KW-1185">Reference proteome</keyword>
<proteinExistence type="predicted"/>
<dbReference type="PANTHER" id="PTHR12993:SF27">
    <property type="entry name" value="N-ACETYL-ALPHA-D-GLUCOSAMINYL L-MALATE DEACETYLASE 2-RELATED"/>
    <property type="match status" value="1"/>
</dbReference>
<dbReference type="Pfam" id="PF02585">
    <property type="entry name" value="PIG-L"/>
    <property type="match status" value="1"/>
</dbReference>
<gene>
    <name evidence="2" type="primary">bshB2</name>
    <name evidence="2" type="ORF">P9271_02535</name>
</gene>
<evidence type="ECO:0000256" key="1">
    <source>
        <dbReference type="ARBA" id="ARBA00001947"/>
    </source>
</evidence>